<dbReference type="RefSeq" id="XP_013895900.1">
    <property type="nucleotide sequence ID" value="XM_014040446.1"/>
</dbReference>
<gene>
    <name evidence="2" type="ORF">MNEG_11084</name>
</gene>
<keyword evidence="3" id="KW-1185">Reference proteome</keyword>
<sequence>AACRSKQAKASGGAPCAGQPAGCPGAARQYAALRQRCQALTAPYECAAAAPDGTCAWHAGDTGAGDAGGFVSGSCQATEQAWFDLIAGPGSAAAAAHALCSAKNTSGECSAAGTVTLSAPAAERYLSAPSAGARAATTAALVPVPAPARRKGPASKTSTGAQPQQQQLAASRRASPELEPSRLPAPVTTFLVMGRFDDVSSISNLLEDGASTKAGATGAADASDALSLIELSSKSGQSQSDPTARAGSGRTGAGSSAGRPRAAVLAAAVAAVAAVLLA</sequence>
<dbReference type="KEGG" id="mng:MNEG_11084"/>
<evidence type="ECO:0000256" key="1">
    <source>
        <dbReference type="SAM" id="MobiDB-lite"/>
    </source>
</evidence>
<organism evidence="2 3">
    <name type="scientific">Monoraphidium neglectum</name>
    <dbReference type="NCBI Taxonomy" id="145388"/>
    <lineage>
        <taxon>Eukaryota</taxon>
        <taxon>Viridiplantae</taxon>
        <taxon>Chlorophyta</taxon>
        <taxon>core chlorophytes</taxon>
        <taxon>Chlorophyceae</taxon>
        <taxon>CS clade</taxon>
        <taxon>Sphaeropleales</taxon>
        <taxon>Selenastraceae</taxon>
        <taxon>Monoraphidium</taxon>
    </lineage>
</organism>
<proteinExistence type="predicted"/>
<feature type="compositionally biased region" description="Polar residues" evidence="1">
    <location>
        <begin position="231"/>
        <end position="241"/>
    </location>
</feature>
<name>A0A0D2MQD9_9CHLO</name>
<evidence type="ECO:0000313" key="2">
    <source>
        <dbReference type="EMBL" id="KIY96880.1"/>
    </source>
</evidence>
<feature type="region of interest" description="Disordered" evidence="1">
    <location>
        <begin position="231"/>
        <end position="258"/>
    </location>
</feature>
<evidence type="ECO:0000313" key="3">
    <source>
        <dbReference type="Proteomes" id="UP000054498"/>
    </source>
</evidence>
<dbReference type="GeneID" id="25728311"/>
<feature type="region of interest" description="Disordered" evidence="1">
    <location>
        <begin position="141"/>
        <end position="182"/>
    </location>
</feature>
<dbReference type="AlphaFoldDB" id="A0A0D2MQD9"/>
<feature type="compositionally biased region" description="Low complexity" evidence="1">
    <location>
        <begin position="161"/>
        <end position="173"/>
    </location>
</feature>
<accession>A0A0D2MQD9</accession>
<dbReference type="EMBL" id="KK102803">
    <property type="protein sequence ID" value="KIY96880.1"/>
    <property type="molecule type" value="Genomic_DNA"/>
</dbReference>
<feature type="compositionally biased region" description="Low complexity" evidence="1">
    <location>
        <begin position="242"/>
        <end position="258"/>
    </location>
</feature>
<dbReference type="Proteomes" id="UP000054498">
    <property type="component" value="Unassembled WGS sequence"/>
</dbReference>
<reference evidence="2 3" key="1">
    <citation type="journal article" date="2013" name="BMC Genomics">
        <title>Reconstruction of the lipid metabolism for the microalga Monoraphidium neglectum from its genome sequence reveals characteristics suitable for biofuel production.</title>
        <authorList>
            <person name="Bogen C."/>
            <person name="Al-Dilaimi A."/>
            <person name="Albersmeier A."/>
            <person name="Wichmann J."/>
            <person name="Grundmann M."/>
            <person name="Rupp O."/>
            <person name="Lauersen K.J."/>
            <person name="Blifernez-Klassen O."/>
            <person name="Kalinowski J."/>
            <person name="Goesmann A."/>
            <person name="Mussgnug J.H."/>
            <person name="Kruse O."/>
        </authorList>
    </citation>
    <scope>NUCLEOTIDE SEQUENCE [LARGE SCALE GENOMIC DNA]</scope>
    <source>
        <strain evidence="2 3">SAG 48.87</strain>
    </source>
</reference>
<protein>
    <submittedName>
        <fullName evidence="2">Uncharacterized protein</fullName>
    </submittedName>
</protein>
<feature type="non-terminal residue" evidence="2">
    <location>
        <position position="1"/>
    </location>
</feature>